<keyword evidence="2" id="KW-0902">Two-component regulatory system</keyword>
<evidence type="ECO:0000313" key="9">
    <source>
        <dbReference type="EMBL" id="TQF06169.1"/>
    </source>
</evidence>
<sequence>MHIAAHLPNLQNVPRDLSGSADRVVHPDTRRCLEPHPHGLRRPGVRSSLTHRQLGQLIILVHRLLGHTDDPPQPGALGRTNPCERLPHDVDRQGAHECPTSSRSPIDQLPSFYAPFNRLSPDTLHNQRGMVECSLPRLHLCYVRCGVVPDRWERSLVELRLLGTVDMVVAGNRSKLGPEKLRCLLAALAVDIGRPLSLDTLADRLWADQLPTDPAASLYPLISKLRRALRTGSETEGPATPTVSIGSHGHAYVLESDPHQVDYHRFRRLANQARAYADQGEDEQAIALMTAAEALWQGDPLAGLRGEWAQGARADMHATHLWAAITRATISLRLGRFSDVIPELSPLAALHDTDQVLTARLMAAMYGAGRQSEALALYQRARRTLQERLGTDPGRELTWLHERILAGVPVSELLPRPPVGRTPVAPPVGPTPVAPPGGAPAAPRTSDSIVAAPIWLAAPNNLPTLRPLVGREQELERATDPALTGPRVISGLGGTGKTSLAVHAAVQLRSRYPDGQILVALHAHSATQRTLTPQAVLIALLRAFELPPRSIPTEHEKRIGLWHQLLADRQCVVVLDDVAGADQVRELLPMACRSLILLTSRRGLHELPSAHHIVLDALPVSQATELFRSLVGPERANDPAQIEEIVHCCLRHPYAVELVATRFKTRSSWTLEHLLQRLRHSTRLLDELHDTGRDLAPILELSYRSLSAEHQESFRLLSLYPGTRFDQFAATALLGRSLTATERALEELIETHLLQEPVPENYAFHDLMAEFAAGLEHRTDPGATEQAALSRLIRFTIDAVDRADRMLYPHRLRLDIPPELTATAWARSWQEPAAVRDWLSSRLSELLSVLRHAADSSRGLVPSASGETAVPAGREAAWLTHALGGFLDAEGFWAEAITLHSEAAEYWHTVGDGRAETRALLDLVAVHGHLAQFPQAVAVNPRALATARQAGDLEGIAEATSQAGVLNGKAGDFQAALKSQQAALAISLSYGNSRQADRIRNNMGIIMIYLGDHESAIALLEESLVGFRQIGNTRLEVTALSNLGHLLVEKGEMASARAVLERCLTIGAPIMPAHELAGAQMNLIAALDLPADWERAHHLASTALDVFRRAGDRWAQLESLIIIGDLLRRAGRHREAISWYQEALPLGTALGADHGCAMAARGLGTAEAAVGQLEGARLHLTAAVEVLHRLRHQHEEAEALQALADLLTRLGEHGEAARARSSAKAILQG</sequence>
<evidence type="ECO:0000256" key="2">
    <source>
        <dbReference type="ARBA" id="ARBA00023012"/>
    </source>
</evidence>
<organism evidence="9 10">
    <name type="scientific">Kitasatospora acidiphila</name>
    <dbReference type="NCBI Taxonomy" id="2567942"/>
    <lineage>
        <taxon>Bacteria</taxon>
        <taxon>Bacillati</taxon>
        <taxon>Actinomycetota</taxon>
        <taxon>Actinomycetes</taxon>
        <taxon>Kitasatosporales</taxon>
        <taxon>Streptomycetaceae</taxon>
        <taxon>Kitasatospora</taxon>
    </lineage>
</organism>
<evidence type="ECO:0000256" key="5">
    <source>
        <dbReference type="ARBA" id="ARBA00023163"/>
    </source>
</evidence>
<dbReference type="GO" id="GO:0000160">
    <property type="term" value="P:phosphorelay signal transduction system"/>
    <property type="evidence" value="ECO:0007669"/>
    <property type="project" value="UniProtKB-KW"/>
</dbReference>
<dbReference type="InterPro" id="IPR005158">
    <property type="entry name" value="BTAD"/>
</dbReference>
<evidence type="ECO:0000256" key="3">
    <source>
        <dbReference type="ARBA" id="ARBA00023015"/>
    </source>
</evidence>
<feature type="domain" description="Bacterial transcriptional activator" evidence="8">
    <location>
        <begin position="261"/>
        <end position="405"/>
    </location>
</feature>
<dbReference type="Gene3D" id="1.10.10.10">
    <property type="entry name" value="Winged helix-like DNA-binding domain superfamily/Winged helix DNA-binding domain"/>
    <property type="match status" value="1"/>
</dbReference>
<dbReference type="SUPFAM" id="SSF48452">
    <property type="entry name" value="TPR-like"/>
    <property type="match status" value="3"/>
</dbReference>
<dbReference type="InterPro" id="IPR051677">
    <property type="entry name" value="AfsR-DnrI-RedD_regulator"/>
</dbReference>
<evidence type="ECO:0000256" key="6">
    <source>
        <dbReference type="SAM" id="MobiDB-lite"/>
    </source>
</evidence>
<dbReference type="InterPro" id="IPR016032">
    <property type="entry name" value="Sig_transdc_resp-reg_C-effctor"/>
</dbReference>
<dbReference type="InterPro" id="IPR036388">
    <property type="entry name" value="WH-like_DNA-bd_sf"/>
</dbReference>
<keyword evidence="5" id="KW-0804">Transcription</keyword>
<comment type="similarity">
    <text evidence="1">Belongs to the AfsR/DnrI/RedD regulatory family.</text>
</comment>
<dbReference type="SUPFAM" id="SSF46894">
    <property type="entry name" value="C-terminal effector domain of the bipartite response regulators"/>
    <property type="match status" value="1"/>
</dbReference>
<evidence type="ECO:0000256" key="1">
    <source>
        <dbReference type="ARBA" id="ARBA00005820"/>
    </source>
</evidence>
<accession>A0A540WAW9</accession>
<dbReference type="SMART" id="SM00862">
    <property type="entry name" value="Trans_reg_C"/>
    <property type="match status" value="1"/>
</dbReference>
<dbReference type="CDD" id="cd15831">
    <property type="entry name" value="BTAD"/>
    <property type="match status" value="1"/>
</dbReference>
<dbReference type="Gene3D" id="3.40.50.300">
    <property type="entry name" value="P-loop containing nucleotide triphosphate hydrolases"/>
    <property type="match status" value="1"/>
</dbReference>
<dbReference type="GO" id="GO:0043531">
    <property type="term" value="F:ADP binding"/>
    <property type="evidence" value="ECO:0007669"/>
    <property type="project" value="InterPro"/>
</dbReference>
<dbReference type="InterPro" id="IPR019734">
    <property type="entry name" value="TPR_rpt"/>
</dbReference>
<reference evidence="9 10" key="1">
    <citation type="submission" date="2019-06" db="EMBL/GenBank/DDBJ databases">
        <title>Description of Kitasatospora acidophila sp. nov. isolated from pine grove soil, and reclassification of Streptomyces novaecaesareae to Kitasatospora novaeceasareae comb. nov.</title>
        <authorList>
            <person name="Kim M.J."/>
        </authorList>
    </citation>
    <scope>NUCLEOTIDE SEQUENCE [LARGE SCALE GENOMIC DNA]</scope>
    <source>
        <strain evidence="9 10">MMS16-CNU292</strain>
    </source>
</reference>
<dbReference type="Pfam" id="PF03704">
    <property type="entry name" value="BTAD"/>
    <property type="match status" value="1"/>
</dbReference>
<dbReference type="GO" id="GO:0003677">
    <property type="term" value="F:DNA binding"/>
    <property type="evidence" value="ECO:0007669"/>
    <property type="project" value="UniProtKB-KW"/>
</dbReference>
<keyword evidence="10" id="KW-1185">Reference proteome</keyword>
<feature type="region of interest" description="Disordered" evidence="6">
    <location>
        <begin position="1"/>
        <end position="22"/>
    </location>
</feature>
<dbReference type="AlphaFoldDB" id="A0A540WAW9"/>
<dbReference type="Pfam" id="PF13424">
    <property type="entry name" value="TPR_12"/>
    <property type="match status" value="1"/>
</dbReference>
<dbReference type="PANTHER" id="PTHR35807">
    <property type="entry name" value="TRANSCRIPTIONAL REGULATOR REDD-RELATED"/>
    <property type="match status" value="1"/>
</dbReference>
<dbReference type="EMBL" id="VIGB01000003">
    <property type="protein sequence ID" value="TQF06169.1"/>
    <property type="molecule type" value="Genomic_DNA"/>
</dbReference>
<dbReference type="Gene3D" id="1.25.40.10">
    <property type="entry name" value="Tetratricopeptide repeat domain"/>
    <property type="match status" value="3"/>
</dbReference>
<gene>
    <name evidence="9" type="ORF">E6W39_33045</name>
</gene>
<dbReference type="SUPFAM" id="SSF52540">
    <property type="entry name" value="P-loop containing nucleoside triphosphate hydrolases"/>
    <property type="match status" value="1"/>
</dbReference>
<feature type="domain" description="OmpR/PhoB-type" evidence="7">
    <location>
        <begin position="171"/>
        <end position="254"/>
    </location>
</feature>
<keyword evidence="3" id="KW-0805">Transcription regulation</keyword>
<keyword evidence="4" id="KW-0238">DNA-binding</keyword>
<dbReference type="OrthoDB" id="581105at2"/>
<dbReference type="InterPro" id="IPR011990">
    <property type="entry name" value="TPR-like_helical_dom_sf"/>
</dbReference>
<dbReference type="SMART" id="SM01043">
    <property type="entry name" value="BTAD"/>
    <property type="match status" value="1"/>
</dbReference>
<comment type="caution">
    <text evidence="9">The sequence shown here is derived from an EMBL/GenBank/DDBJ whole genome shotgun (WGS) entry which is preliminary data.</text>
</comment>
<dbReference type="InterPro" id="IPR001867">
    <property type="entry name" value="OmpR/PhoB-type_DNA-bd"/>
</dbReference>
<dbReference type="Proteomes" id="UP000319103">
    <property type="component" value="Unassembled WGS sequence"/>
</dbReference>
<evidence type="ECO:0000259" key="7">
    <source>
        <dbReference type="SMART" id="SM00862"/>
    </source>
</evidence>
<evidence type="ECO:0000256" key="4">
    <source>
        <dbReference type="ARBA" id="ARBA00023125"/>
    </source>
</evidence>
<evidence type="ECO:0000259" key="8">
    <source>
        <dbReference type="SMART" id="SM01043"/>
    </source>
</evidence>
<dbReference type="PANTHER" id="PTHR35807:SF1">
    <property type="entry name" value="TRANSCRIPTIONAL REGULATOR REDD"/>
    <property type="match status" value="1"/>
</dbReference>
<feature type="region of interest" description="Disordered" evidence="6">
    <location>
        <begin position="416"/>
        <end position="444"/>
    </location>
</feature>
<proteinExistence type="inferred from homology"/>
<evidence type="ECO:0000313" key="10">
    <source>
        <dbReference type="Proteomes" id="UP000319103"/>
    </source>
</evidence>
<feature type="compositionally biased region" description="Pro residues" evidence="6">
    <location>
        <begin position="416"/>
        <end position="438"/>
    </location>
</feature>
<dbReference type="SMART" id="SM00028">
    <property type="entry name" value="TPR"/>
    <property type="match status" value="5"/>
</dbReference>
<protein>
    <submittedName>
        <fullName evidence="9">Tetratricopeptide repeat protein</fullName>
    </submittedName>
</protein>
<dbReference type="InterPro" id="IPR027417">
    <property type="entry name" value="P-loop_NTPase"/>
</dbReference>
<name>A0A540WAW9_9ACTN</name>
<dbReference type="GO" id="GO:0006355">
    <property type="term" value="P:regulation of DNA-templated transcription"/>
    <property type="evidence" value="ECO:0007669"/>
    <property type="project" value="InterPro"/>
</dbReference>